<dbReference type="PRINTS" id="PR00094">
    <property type="entry name" value="ADENYLTKNASE"/>
</dbReference>
<evidence type="ECO:0000256" key="3">
    <source>
        <dbReference type="ARBA" id="ARBA00022777"/>
    </source>
</evidence>
<dbReference type="STRING" id="109264.A0A1F7ZWZ4"/>
<dbReference type="EMBL" id="LYCR01000062">
    <property type="protein sequence ID" value="OGM43974.1"/>
    <property type="molecule type" value="Genomic_DNA"/>
</dbReference>
<dbReference type="GO" id="GO:0005524">
    <property type="term" value="F:ATP binding"/>
    <property type="evidence" value="ECO:0007669"/>
    <property type="project" value="InterPro"/>
</dbReference>
<dbReference type="PANTHER" id="PTHR23359">
    <property type="entry name" value="NUCLEOTIDE KINASE"/>
    <property type="match status" value="1"/>
</dbReference>
<proteinExistence type="inferred from homology"/>
<dbReference type="AlphaFoldDB" id="A0A1F7ZWZ4"/>
<evidence type="ECO:0000256" key="1">
    <source>
        <dbReference type="ARBA" id="ARBA00022679"/>
    </source>
</evidence>
<comment type="similarity">
    <text evidence="4">Belongs to the adenylate kinase family.</text>
</comment>
<evidence type="ECO:0000313" key="6">
    <source>
        <dbReference type="Proteomes" id="UP000179179"/>
    </source>
</evidence>
<accession>A0A1F7ZWZ4</accession>
<dbReference type="HAMAP" id="MF_00235">
    <property type="entry name" value="Adenylate_kinase_Adk"/>
    <property type="match status" value="1"/>
</dbReference>
<sequence length="199" mass="22646">MEQTASLFKNAKFICIFGGSGAGKGTICTRLATEFNVAHLSIGDLLRDQKANPARWSLIQSMVEGGTCVPIEIIMDIMIPEINRQIHNGRTVFIIDNFPRNNEQVAAFEEQIGTPHAAFYFQCPDETMLRRVLNRQKTSGRVDDNEVTFRKRLQTFYEETMPIINELRYKGSIIEIDSGVDFEGCYDSVKNQFRQVIAR</sequence>
<name>A0A1F7ZWZ4_9EURO</name>
<organism evidence="5 6">
    <name type="scientific">Aspergillus bombycis</name>
    <dbReference type="NCBI Taxonomy" id="109264"/>
    <lineage>
        <taxon>Eukaryota</taxon>
        <taxon>Fungi</taxon>
        <taxon>Dikarya</taxon>
        <taxon>Ascomycota</taxon>
        <taxon>Pezizomycotina</taxon>
        <taxon>Eurotiomycetes</taxon>
        <taxon>Eurotiomycetidae</taxon>
        <taxon>Eurotiales</taxon>
        <taxon>Aspergillaceae</taxon>
        <taxon>Aspergillus</taxon>
    </lineage>
</organism>
<keyword evidence="6" id="KW-1185">Reference proteome</keyword>
<dbReference type="SUPFAM" id="SSF52540">
    <property type="entry name" value="P-loop containing nucleoside triphosphate hydrolases"/>
    <property type="match status" value="1"/>
</dbReference>
<keyword evidence="1 4" id="KW-0808">Transferase</keyword>
<comment type="caution">
    <text evidence="5">The sequence shown here is derived from an EMBL/GenBank/DDBJ whole genome shotgun (WGS) entry which is preliminary data.</text>
</comment>
<dbReference type="GO" id="GO:0019205">
    <property type="term" value="F:nucleobase-containing compound kinase activity"/>
    <property type="evidence" value="ECO:0007669"/>
    <property type="project" value="InterPro"/>
</dbReference>
<keyword evidence="3 4" id="KW-0418">Kinase</keyword>
<dbReference type="Gene3D" id="3.40.50.300">
    <property type="entry name" value="P-loop containing nucleotide triphosphate hydrolases"/>
    <property type="match status" value="1"/>
</dbReference>
<dbReference type="GO" id="GO:0006139">
    <property type="term" value="P:nucleobase-containing compound metabolic process"/>
    <property type="evidence" value="ECO:0007669"/>
    <property type="project" value="InterPro"/>
</dbReference>
<dbReference type="OrthoDB" id="442176at2759"/>
<evidence type="ECO:0000313" key="5">
    <source>
        <dbReference type="EMBL" id="OGM43974.1"/>
    </source>
</evidence>
<dbReference type="InterPro" id="IPR027417">
    <property type="entry name" value="P-loop_NTPase"/>
</dbReference>
<keyword evidence="2" id="KW-0547">Nucleotide-binding</keyword>
<evidence type="ECO:0000256" key="2">
    <source>
        <dbReference type="ARBA" id="ARBA00022741"/>
    </source>
</evidence>
<evidence type="ECO:0000256" key="4">
    <source>
        <dbReference type="RuleBase" id="RU003330"/>
    </source>
</evidence>
<dbReference type="CDD" id="cd01428">
    <property type="entry name" value="ADK"/>
    <property type="match status" value="1"/>
</dbReference>
<dbReference type="RefSeq" id="XP_022387691.1">
    <property type="nucleotide sequence ID" value="XM_022535111.1"/>
</dbReference>
<reference evidence="5 6" key="1">
    <citation type="journal article" date="2016" name="Genome Biol. Evol.">
        <title>Draft genome sequence of an aflatoxigenic Aspergillus species, A. bombycis.</title>
        <authorList>
            <person name="Moore G.G."/>
            <person name="Mack B.M."/>
            <person name="Beltz S.B."/>
            <person name="Gilbert M.K."/>
        </authorList>
    </citation>
    <scope>NUCLEOTIDE SEQUENCE [LARGE SCALE GENOMIC DNA]</scope>
    <source>
        <strain evidence="6">NRRL 26010</strain>
    </source>
</reference>
<dbReference type="Pfam" id="PF00406">
    <property type="entry name" value="ADK"/>
    <property type="match status" value="1"/>
</dbReference>
<dbReference type="InterPro" id="IPR000850">
    <property type="entry name" value="Adenylat/UMP-CMP_kin"/>
</dbReference>
<dbReference type="GeneID" id="34451372"/>
<evidence type="ECO:0008006" key="7">
    <source>
        <dbReference type="Google" id="ProtNLM"/>
    </source>
</evidence>
<protein>
    <recommendedName>
        <fullName evidence="7">Uridylate kinase</fullName>
    </recommendedName>
</protein>
<dbReference type="Proteomes" id="UP000179179">
    <property type="component" value="Unassembled WGS sequence"/>
</dbReference>
<gene>
    <name evidence="5" type="ORF">ABOM_007982</name>
</gene>